<dbReference type="AlphaFoldDB" id="A0A127PQP5"/>
<evidence type="ECO:0000313" key="1">
    <source>
        <dbReference type="EMBL" id="AMP10017.1"/>
    </source>
</evidence>
<keyword evidence="2" id="KW-1185">Reference proteome</keyword>
<dbReference type="PATRIC" id="fig|279058.17.peg.2443"/>
<accession>A0A127PQP5</accession>
<dbReference type="Proteomes" id="UP000071778">
    <property type="component" value="Chromosome"/>
</dbReference>
<proteinExistence type="predicted"/>
<reference evidence="1 2" key="1">
    <citation type="submission" date="2015-11" db="EMBL/GenBank/DDBJ databases">
        <title>Exploring the genomic traits of fungus-feeding bacterial genus Collimonas.</title>
        <authorList>
            <person name="Song C."/>
            <person name="Schmidt R."/>
            <person name="de Jager V."/>
            <person name="Krzyzanowska D."/>
            <person name="Jongedijk E."/>
            <person name="Cankar K."/>
            <person name="Beekwilder J."/>
            <person name="van Veen A."/>
            <person name="de Boer W."/>
            <person name="van Veen J.A."/>
            <person name="Garbeva P."/>
        </authorList>
    </citation>
    <scope>NUCLEOTIDE SEQUENCE [LARGE SCALE GENOMIC DNA]</scope>
    <source>
        <strain evidence="1 2">Ter282</strain>
    </source>
</reference>
<gene>
    <name evidence="1" type="ORF">CAter282_2267</name>
</gene>
<name>A0A127PQP5_9BURK</name>
<sequence length="43" mass="4722">MIYIKRSDNLMYIKTAPVASITLGGKRHKCARRDIAELASSAA</sequence>
<dbReference type="EMBL" id="CP013235">
    <property type="protein sequence ID" value="AMP10017.1"/>
    <property type="molecule type" value="Genomic_DNA"/>
</dbReference>
<protein>
    <submittedName>
        <fullName evidence="1">Uncharacterized protein</fullName>
    </submittedName>
</protein>
<organism evidence="1 2">
    <name type="scientific">Collimonas arenae</name>
    <dbReference type="NCBI Taxonomy" id="279058"/>
    <lineage>
        <taxon>Bacteria</taxon>
        <taxon>Pseudomonadati</taxon>
        <taxon>Pseudomonadota</taxon>
        <taxon>Betaproteobacteria</taxon>
        <taxon>Burkholderiales</taxon>
        <taxon>Oxalobacteraceae</taxon>
        <taxon>Collimonas</taxon>
    </lineage>
</organism>
<evidence type="ECO:0000313" key="2">
    <source>
        <dbReference type="Proteomes" id="UP000071778"/>
    </source>
</evidence>